<organism evidence="2 3">
    <name type="scientific">Aegilops tauschii subsp. strangulata</name>
    <name type="common">Goatgrass</name>
    <dbReference type="NCBI Taxonomy" id="200361"/>
    <lineage>
        <taxon>Eukaryota</taxon>
        <taxon>Viridiplantae</taxon>
        <taxon>Streptophyta</taxon>
        <taxon>Embryophyta</taxon>
        <taxon>Tracheophyta</taxon>
        <taxon>Spermatophyta</taxon>
        <taxon>Magnoliopsida</taxon>
        <taxon>Liliopsida</taxon>
        <taxon>Poales</taxon>
        <taxon>Poaceae</taxon>
        <taxon>BOP clade</taxon>
        <taxon>Pooideae</taxon>
        <taxon>Triticodae</taxon>
        <taxon>Triticeae</taxon>
        <taxon>Triticinae</taxon>
        <taxon>Aegilops</taxon>
    </lineage>
</organism>
<evidence type="ECO:0000256" key="1">
    <source>
        <dbReference type="SAM" id="MobiDB-lite"/>
    </source>
</evidence>
<proteinExistence type="predicted"/>
<evidence type="ECO:0000313" key="2">
    <source>
        <dbReference type="EnsemblPlants" id="AET6Gv20671400.1"/>
    </source>
</evidence>
<reference evidence="2" key="5">
    <citation type="journal article" date="2021" name="G3 (Bethesda)">
        <title>Aegilops tauschii genome assembly Aet v5.0 features greater sequence contiguity and improved annotation.</title>
        <authorList>
            <person name="Wang L."/>
            <person name="Zhu T."/>
            <person name="Rodriguez J.C."/>
            <person name="Deal K.R."/>
            <person name="Dubcovsky J."/>
            <person name="McGuire P.E."/>
            <person name="Lux T."/>
            <person name="Spannagl M."/>
            <person name="Mayer K.F.X."/>
            <person name="Baldrich P."/>
            <person name="Meyers B.C."/>
            <person name="Huo N."/>
            <person name="Gu Y.Q."/>
            <person name="Zhou H."/>
            <person name="Devos K.M."/>
            <person name="Bennetzen J.L."/>
            <person name="Unver T."/>
            <person name="Budak H."/>
            <person name="Gulick P.J."/>
            <person name="Galiba G."/>
            <person name="Kalapos B."/>
            <person name="Nelson D.R."/>
            <person name="Li P."/>
            <person name="You F.M."/>
            <person name="Luo M.C."/>
            <person name="Dvorak J."/>
        </authorList>
    </citation>
    <scope>NUCLEOTIDE SEQUENCE [LARGE SCALE GENOMIC DNA]</scope>
    <source>
        <strain evidence="2">cv. AL8/78</strain>
    </source>
</reference>
<keyword evidence="3" id="KW-1185">Reference proteome</keyword>
<feature type="region of interest" description="Disordered" evidence="1">
    <location>
        <begin position="27"/>
        <end position="80"/>
    </location>
</feature>
<name>A0A453PAJ3_AEGTS</name>
<feature type="region of interest" description="Disordered" evidence="1">
    <location>
        <begin position="143"/>
        <end position="190"/>
    </location>
</feature>
<reference evidence="2" key="3">
    <citation type="journal article" date="2017" name="Nature">
        <title>Genome sequence of the progenitor of the wheat D genome Aegilops tauschii.</title>
        <authorList>
            <person name="Luo M.C."/>
            <person name="Gu Y.Q."/>
            <person name="Puiu D."/>
            <person name="Wang H."/>
            <person name="Twardziok S.O."/>
            <person name="Deal K.R."/>
            <person name="Huo N."/>
            <person name="Zhu T."/>
            <person name="Wang L."/>
            <person name="Wang Y."/>
            <person name="McGuire P.E."/>
            <person name="Liu S."/>
            <person name="Long H."/>
            <person name="Ramasamy R.K."/>
            <person name="Rodriguez J.C."/>
            <person name="Van S.L."/>
            <person name="Yuan L."/>
            <person name="Wang Z."/>
            <person name="Xia Z."/>
            <person name="Xiao L."/>
            <person name="Anderson O.D."/>
            <person name="Ouyang S."/>
            <person name="Liang Y."/>
            <person name="Zimin A.V."/>
            <person name="Pertea G."/>
            <person name="Qi P."/>
            <person name="Bennetzen J.L."/>
            <person name="Dai X."/>
            <person name="Dawson M.W."/>
            <person name="Muller H.G."/>
            <person name="Kugler K."/>
            <person name="Rivarola-Duarte L."/>
            <person name="Spannagl M."/>
            <person name="Mayer K.F.X."/>
            <person name="Lu F.H."/>
            <person name="Bevan M.W."/>
            <person name="Leroy P."/>
            <person name="Li P."/>
            <person name="You F.M."/>
            <person name="Sun Q."/>
            <person name="Liu Z."/>
            <person name="Lyons E."/>
            <person name="Wicker T."/>
            <person name="Salzberg S.L."/>
            <person name="Devos K.M."/>
            <person name="Dvorak J."/>
        </authorList>
    </citation>
    <scope>NUCLEOTIDE SEQUENCE [LARGE SCALE GENOMIC DNA]</scope>
    <source>
        <strain evidence="2">cv. AL8/78</strain>
    </source>
</reference>
<reference evidence="3" key="2">
    <citation type="journal article" date="2017" name="Nat. Plants">
        <title>The Aegilops tauschii genome reveals multiple impacts of transposons.</title>
        <authorList>
            <person name="Zhao G."/>
            <person name="Zou C."/>
            <person name="Li K."/>
            <person name="Wang K."/>
            <person name="Li T."/>
            <person name="Gao L."/>
            <person name="Zhang X."/>
            <person name="Wang H."/>
            <person name="Yang Z."/>
            <person name="Liu X."/>
            <person name="Jiang W."/>
            <person name="Mao L."/>
            <person name="Kong X."/>
            <person name="Jiao Y."/>
            <person name="Jia J."/>
        </authorList>
    </citation>
    <scope>NUCLEOTIDE SEQUENCE [LARGE SCALE GENOMIC DNA]</scope>
    <source>
        <strain evidence="3">cv. AL8/78</strain>
    </source>
</reference>
<dbReference type="Proteomes" id="UP000015105">
    <property type="component" value="Chromosome 6D"/>
</dbReference>
<sequence>MDELMHRLISLNTLFPWPFAQSAHATNAELQRRQRHSGTALRSASRPPGRAPQRPLRSPRGSSATSTRRQDGQEECERSQASTQAAWNAWLHCGSTRMCWPSSNSARQMAHSSASDASPPSAAYLTVGSARSTSFLTPLLAPGGAASAGRAQRREHAHRATRPRPRTQTSAQSRPARMRTRSELSESCCAPAATASSRSLLAAMSGHRERAHELRRWLASR</sequence>
<reference evidence="2" key="4">
    <citation type="submission" date="2019-03" db="UniProtKB">
        <authorList>
            <consortium name="EnsemblPlants"/>
        </authorList>
    </citation>
    <scope>IDENTIFICATION</scope>
</reference>
<evidence type="ECO:0000313" key="3">
    <source>
        <dbReference type="Proteomes" id="UP000015105"/>
    </source>
</evidence>
<feature type="compositionally biased region" description="Basic residues" evidence="1">
    <location>
        <begin position="151"/>
        <end position="165"/>
    </location>
</feature>
<dbReference type="EnsemblPlants" id="AET6Gv20671400.1">
    <property type="protein sequence ID" value="AET6Gv20671400.1"/>
    <property type="gene ID" value="AET6Gv20671400"/>
</dbReference>
<reference evidence="3" key="1">
    <citation type="journal article" date="2014" name="Science">
        <title>Ancient hybridizations among the ancestral genomes of bread wheat.</title>
        <authorList>
            <consortium name="International Wheat Genome Sequencing Consortium,"/>
            <person name="Marcussen T."/>
            <person name="Sandve S.R."/>
            <person name="Heier L."/>
            <person name="Spannagl M."/>
            <person name="Pfeifer M."/>
            <person name="Jakobsen K.S."/>
            <person name="Wulff B.B."/>
            <person name="Steuernagel B."/>
            <person name="Mayer K.F."/>
            <person name="Olsen O.A."/>
        </authorList>
    </citation>
    <scope>NUCLEOTIDE SEQUENCE [LARGE SCALE GENOMIC DNA]</scope>
    <source>
        <strain evidence="3">cv. AL8/78</strain>
    </source>
</reference>
<dbReference type="AlphaFoldDB" id="A0A453PAJ3"/>
<protein>
    <submittedName>
        <fullName evidence="2">Uncharacterized protein</fullName>
    </submittedName>
</protein>
<dbReference type="Gramene" id="AET6Gv20671400.1">
    <property type="protein sequence ID" value="AET6Gv20671400.1"/>
    <property type="gene ID" value="AET6Gv20671400"/>
</dbReference>
<accession>A0A453PAJ3</accession>
<feature type="compositionally biased region" description="Basic and acidic residues" evidence="1">
    <location>
        <begin position="68"/>
        <end position="78"/>
    </location>
</feature>